<evidence type="ECO:0000259" key="5">
    <source>
        <dbReference type="PROSITE" id="PS51865"/>
    </source>
</evidence>
<feature type="compositionally biased region" description="Low complexity" evidence="4">
    <location>
        <begin position="479"/>
        <end position="488"/>
    </location>
</feature>
<dbReference type="PROSITE" id="PS51865">
    <property type="entry name" value="PDZ_GRASP"/>
    <property type="match status" value="2"/>
</dbReference>
<feature type="region of interest" description="Disordered" evidence="4">
    <location>
        <begin position="364"/>
        <end position="383"/>
    </location>
</feature>
<comment type="caution">
    <text evidence="6">The sequence shown here is derived from an EMBL/GenBank/DDBJ whole genome shotgun (WGS) entry which is preliminary data.</text>
</comment>
<feature type="compositionally biased region" description="Polar residues" evidence="4">
    <location>
        <begin position="369"/>
        <end position="381"/>
    </location>
</feature>
<feature type="domain" description="PDZ GRASP-type" evidence="5">
    <location>
        <begin position="135"/>
        <end position="225"/>
    </location>
</feature>
<gene>
    <name evidence="6" type="ORF">IV203_030282</name>
</gene>
<comment type="subcellular location">
    <subcellularLocation>
        <location evidence="1">Endomembrane system</location>
    </subcellularLocation>
</comment>
<evidence type="ECO:0000256" key="2">
    <source>
        <dbReference type="ARBA" id="ARBA00022737"/>
    </source>
</evidence>
<feature type="compositionally biased region" description="Acidic residues" evidence="4">
    <location>
        <begin position="437"/>
        <end position="476"/>
    </location>
</feature>
<keyword evidence="3" id="KW-0472">Membrane</keyword>
<dbReference type="Pfam" id="PF04495">
    <property type="entry name" value="GRASP55_65"/>
    <property type="match status" value="1"/>
</dbReference>
<evidence type="ECO:0000313" key="7">
    <source>
        <dbReference type="Proteomes" id="UP000693970"/>
    </source>
</evidence>
<evidence type="ECO:0000256" key="1">
    <source>
        <dbReference type="ARBA" id="ARBA00004308"/>
    </source>
</evidence>
<evidence type="ECO:0000256" key="3">
    <source>
        <dbReference type="ARBA" id="ARBA00023136"/>
    </source>
</evidence>
<evidence type="ECO:0000256" key="4">
    <source>
        <dbReference type="SAM" id="MobiDB-lite"/>
    </source>
</evidence>
<dbReference type="InterPro" id="IPR007583">
    <property type="entry name" value="GRASP55_65"/>
</dbReference>
<protein>
    <submittedName>
        <fullName evidence="6">GRASP55/65 PDZ-like domain containing protein</fullName>
    </submittedName>
</protein>
<feature type="compositionally biased region" description="Pro residues" evidence="4">
    <location>
        <begin position="396"/>
        <end position="413"/>
    </location>
</feature>
<keyword evidence="7" id="KW-1185">Reference proteome</keyword>
<dbReference type="AlphaFoldDB" id="A0A9K3LV35"/>
<dbReference type="OrthoDB" id="3318at2759"/>
<dbReference type="InterPro" id="IPR024958">
    <property type="entry name" value="GRASP_PDZ"/>
</dbReference>
<keyword evidence="2" id="KW-0677">Repeat</keyword>
<sequence length="497" mass="54172">MGNSAPSASHDEYDDHDYAEQFDGVETLGYRVLGVQPNSPASQAGLVSFFDFIVGANEQMLLGSGEGLEEGEEYDDVDFPALLRENIGQKVELLVWNIKAQEKRVVELIPRDDWGGAGLLGVTIKLDDYGGADERLVRVLEVEEHSPAAVVGLVPEQDFLLGTTACALKSADVLAAVLMENIDRVIELYVYNSTTDIVRVVGLLPTYSWGEHNSLLGAEVGTGYLHRLPTSCRGTIGQSIERKVQLIQSDGGDDSDLNQHTIQMEPHLEMEIDEDDEDIGCRTAASTKQPHQLGTPDRDIMAGSLETHESMRSISLISEIEGEETVEQEVLSSEPTMMESQQQQTTTQYTAELVGAEMNDRITTESHSETNTNPHQESTSLPPFPEAAAVKTEATIPPPPPPPAVLPPPPPVPSQSVEMVLPTPPPPLPTAVQLVEKDDEVVAEPEESGEGNSAEEEDSEYETESEEEEEEEDEEGASAKKSGFFSSFMPAPPKMRY</sequence>
<dbReference type="Proteomes" id="UP000693970">
    <property type="component" value="Unassembled WGS sequence"/>
</dbReference>
<dbReference type="EMBL" id="JAGRRH010000007">
    <property type="protein sequence ID" value="KAG7367611.1"/>
    <property type="molecule type" value="Genomic_DNA"/>
</dbReference>
<feature type="region of interest" description="Disordered" evidence="4">
    <location>
        <begin position="389"/>
        <end position="497"/>
    </location>
</feature>
<evidence type="ECO:0000313" key="6">
    <source>
        <dbReference type="EMBL" id="KAG7367611.1"/>
    </source>
</evidence>
<dbReference type="PANTHER" id="PTHR12893:SF0">
    <property type="entry name" value="GRASP65"/>
    <property type="match status" value="1"/>
</dbReference>
<dbReference type="GO" id="GO:0005794">
    <property type="term" value="C:Golgi apparatus"/>
    <property type="evidence" value="ECO:0007669"/>
    <property type="project" value="TreeGrafter"/>
</dbReference>
<organism evidence="6 7">
    <name type="scientific">Nitzschia inconspicua</name>
    <dbReference type="NCBI Taxonomy" id="303405"/>
    <lineage>
        <taxon>Eukaryota</taxon>
        <taxon>Sar</taxon>
        <taxon>Stramenopiles</taxon>
        <taxon>Ochrophyta</taxon>
        <taxon>Bacillariophyta</taxon>
        <taxon>Bacillariophyceae</taxon>
        <taxon>Bacillariophycidae</taxon>
        <taxon>Bacillariales</taxon>
        <taxon>Bacillariaceae</taxon>
        <taxon>Nitzschia</taxon>
    </lineage>
</organism>
<dbReference type="PANTHER" id="PTHR12893">
    <property type="entry name" value="GOLGI REASSEMBLY STACKING PROTEIN GRASP"/>
    <property type="match status" value="1"/>
</dbReference>
<name>A0A9K3LV35_9STRA</name>
<proteinExistence type="predicted"/>
<accession>A0A9K3LV35</accession>
<reference evidence="6" key="2">
    <citation type="submission" date="2021-04" db="EMBL/GenBank/DDBJ databases">
        <authorList>
            <person name="Podell S."/>
        </authorList>
    </citation>
    <scope>NUCLEOTIDE SEQUENCE</scope>
    <source>
        <strain evidence="6">Hildebrandi</strain>
    </source>
</reference>
<feature type="domain" description="PDZ GRASP-type" evidence="5">
    <location>
        <begin position="28"/>
        <end position="129"/>
    </location>
</feature>
<dbReference type="GO" id="GO:0007030">
    <property type="term" value="P:Golgi organization"/>
    <property type="evidence" value="ECO:0007669"/>
    <property type="project" value="TreeGrafter"/>
</dbReference>
<reference evidence="6" key="1">
    <citation type="journal article" date="2021" name="Sci. Rep.">
        <title>Diploid genomic architecture of Nitzschia inconspicua, an elite biomass production diatom.</title>
        <authorList>
            <person name="Oliver A."/>
            <person name="Podell S."/>
            <person name="Pinowska A."/>
            <person name="Traller J.C."/>
            <person name="Smith S.R."/>
            <person name="McClure R."/>
            <person name="Beliaev A."/>
            <person name="Bohutskyi P."/>
            <person name="Hill E.A."/>
            <person name="Rabines A."/>
            <person name="Zheng H."/>
            <person name="Allen L.Z."/>
            <person name="Kuo A."/>
            <person name="Grigoriev I.V."/>
            <person name="Allen A.E."/>
            <person name="Hazlebeck D."/>
            <person name="Allen E.E."/>
        </authorList>
    </citation>
    <scope>NUCLEOTIDE SEQUENCE</scope>
    <source>
        <strain evidence="6">Hildebrandi</strain>
    </source>
</reference>